<dbReference type="EMBL" id="JACMRX010000004">
    <property type="protein sequence ID" value="KAF7990683.1"/>
    <property type="molecule type" value="Genomic_DNA"/>
</dbReference>
<reference evidence="3 4" key="1">
    <citation type="submission" date="2020-08" db="EMBL/GenBank/DDBJ databases">
        <title>Aphidius gifuensis genome sequencing and assembly.</title>
        <authorList>
            <person name="Du Z."/>
        </authorList>
    </citation>
    <scope>NUCLEOTIDE SEQUENCE [LARGE SCALE GENOMIC DNA]</scope>
    <source>
        <strain evidence="3">YNYX2018</strain>
        <tissue evidence="3">Adults</tissue>
    </source>
</reference>
<evidence type="ECO:0000259" key="2">
    <source>
        <dbReference type="Pfam" id="PF25818"/>
    </source>
</evidence>
<proteinExistence type="predicted"/>
<protein>
    <recommendedName>
        <fullName evidence="2">Mitochondrial transcription rescue factor 1 C-terminal domain-containing protein</fullName>
    </recommendedName>
</protein>
<dbReference type="InterPro" id="IPR057896">
    <property type="entry name" value="MTRES1_C"/>
</dbReference>
<evidence type="ECO:0000313" key="3">
    <source>
        <dbReference type="EMBL" id="KAF7990683.1"/>
    </source>
</evidence>
<accession>A0A834XQE4</accession>
<dbReference type="GO" id="GO:0005739">
    <property type="term" value="C:mitochondrion"/>
    <property type="evidence" value="ECO:0007669"/>
    <property type="project" value="TreeGrafter"/>
</dbReference>
<dbReference type="PANTHER" id="PTHR13633">
    <property type="entry name" value="MITOCHONDRIAL TRANSCRIPTION RESCUE FACTOR 1"/>
    <property type="match status" value="1"/>
</dbReference>
<dbReference type="GO" id="GO:1903108">
    <property type="term" value="P:regulation of mitochondrial transcription"/>
    <property type="evidence" value="ECO:0007669"/>
    <property type="project" value="TreeGrafter"/>
</dbReference>
<dbReference type="GO" id="GO:0003723">
    <property type="term" value="F:RNA binding"/>
    <property type="evidence" value="ECO:0007669"/>
    <property type="project" value="TreeGrafter"/>
</dbReference>
<evidence type="ECO:0000313" key="4">
    <source>
        <dbReference type="Proteomes" id="UP000639338"/>
    </source>
</evidence>
<evidence type="ECO:0000256" key="1">
    <source>
        <dbReference type="SAM" id="MobiDB-lite"/>
    </source>
</evidence>
<dbReference type="AlphaFoldDB" id="A0A834XQE4"/>
<organism evidence="3 4">
    <name type="scientific">Aphidius gifuensis</name>
    <name type="common">Parasitoid wasp</name>
    <dbReference type="NCBI Taxonomy" id="684658"/>
    <lineage>
        <taxon>Eukaryota</taxon>
        <taxon>Metazoa</taxon>
        <taxon>Ecdysozoa</taxon>
        <taxon>Arthropoda</taxon>
        <taxon>Hexapoda</taxon>
        <taxon>Insecta</taxon>
        <taxon>Pterygota</taxon>
        <taxon>Neoptera</taxon>
        <taxon>Endopterygota</taxon>
        <taxon>Hymenoptera</taxon>
        <taxon>Apocrita</taxon>
        <taxon>Ichneumonoidea</taxon>
        <taxon>Braconidae</taxon>
        <taxon>Aphidiinae</taxon>
        <taxon>Aphidius</taxon>
    </lineage>
</organism>
<dbReference type="Pfam" id="PF25818">
    <property type="entry name" value="MTRES1_C"/>
    <property type="match status" value="1"/>
</dbReference>
<name>A0A834XQE4_APHGI</name>
<gene>
    <name evidence="3" type="ORF">HCN44_000488</name>
</gene>
<feature type="domain" description="Mitochondrial transcription rescue factor 1 C-terminal" evidence="2">
    <location>
        <begin position="112"/>
        <end position="204"/>
    </location>
</feature>
<dbReference type="Proteomes" id="UP000639338">
    <property type="component" value="Unassembled WGS sequence"/>
</dbReference>
<comment type="caution">
    <text evidence="3">The sequence shown here is derived from an EMBL/GenBank/DDBJ whole genome shotgun (WGS) entry which is preliminary data.</text>
</comment>
<feature type="region of interest" description="Disordered" evidence="1">
    <location>
        <begin position="71"/>
        <end position="91"/>
    </location>
</feature>
<dbReference type="PANTHER" id="PTHR13633:SF3">
    <property type="entry name" value="MITOCHONDRIAL TRANSCRIPTION RESCUE FACTOR 1"/>
    <property type="match status" value="1"/>
</dbReference>
<keyword evidence="4" id="KW-1185">Reference proteome</keyword>
<sequence length="218" mass="24843">MASKILSRIINNFEKGMIINYARNIHSMKLDLFNKSSCHVNVAKIPLYLSNNLLDVKHNLNKTTQIRLASNKKSKKNYDSDDDDDDDDEDKVDPEIREMIANNRNAKIITPIVNSMRIDAIVKGGFGVSRAKAETILYDSKLRINGYKVPKKGLQIGIDDVIDLIQGPSPKNPDFLVVTRIKILDANTHENMYKVKMLREKNLVIENYEDSWNPVADE</sequence>
<feature type="compositionally biased region" description="Acidic residues" evidence="1">
    <location>
        <begin position="80"/>
        <end position="91"/>
    </location>
</feature>
<dbReference type="SUPFAM" id="SSF55174">
    <property type="entry name" value="Alpha-L RNA-binding motif"/>
    <property type="match status" value="1"/>
</dbReference>
<dbReference type="OrthoDB" id="4150at2759"/>